<dbReference type="InterPro" id="IPR050250">
    <property type="entry name" value="Macrolide_Exporter_MacB"/>
</dbReference>
<dbReference type="GO" id="GO:0022857">
    <property type="term" value="F:transmembrane transporter activity"/>
    <property type="evidence" value="ECO:0007669"/>
    <property type="project" value="TreeGrafter"/>
</dbReference>
<feature type="transmembrane region" description="Helical" evidence="6">
    <location>
        <begin position="21"/>
        <end position="44"/>
    </location>
</feature>
<dbReference type="GO" id="GO:0005886">
    <property type="term" value="C:plasma membrane"/>
    <property type="evidence" value="ECO:0007669"/>
    <property type="project" value="UniProtKB-SubCell"/>
</dbReference>
<evidence type="ECO:0000313" key="9">
    <source>
        <dbReference type="EMBL" id="PRC94621.1"/>
    </source>
</evidence>
<evidence type="ECO:0000256" key="3">
    <source>
        <dbReference type="ARBA" id="ARBA00022692"/>
    </source>
</evidence>
<evidence type="ECO:0000256" key="1">
    <source>
        <dbReference type="ARBA" id="ARBA00004651"/>
    </source>
</evidence>
<gene>
    <name evidence="9" type="ORF">S2091_0624</name>
</gene>
<keyword evidence="10" id="KW-1185">Reference proteome</keyword>
<feature type="domain" description="ABC3 transporter permease C-terminal" evidence="7">
    <location>
        <begin position="319"/>
        <end position="433"/>
    </location>
</feature>
<evidence type="ECO:0000259" key="7">
    <source>
        <dbReference type="Pfam" id="PF02687"/>
    </source>
</evidence>
<keyword evidence="4 6" id="KW-1133">Transmembrane helix</keyword>
<comment type="subcellular location">
    <subcellularLocation>
        <location evidence="1">Cell membrane</location>
        <topology evidence="1">Multi-pass membrane protein</topology>
    </subcellularLocation>
</comment>
<feature type="transmembrane region" description="Helical" evidence="6">
    <location>
        <begin position="317"/>
        <end position="340"/>
    </location>
</feature>
<dbReference type="Proteomes" id="UP000237839">
    <property type="component" value="Unassembled WGS sequence"/>
</dbReference>
<organism evidence="9 10">
    <name type="scientific">Solimicrobium silvestre</name>
    <dbReference type="NCBI Taxonomy" id="2099400"/>
    <lineage>
        <taxon>Bacteria</taxon>
        <taxon>Pseudomonadati</taxon>
        <taxon>Pseudomonadota</taxon>
        <taxon>Betaproteobacteria</taxon>
        <taxon>Burkholderiales</taxon>
        <taxon>Oxalobacteraceae</taxon>
        <taxon>Solimicrobium</taxon>
    </lineage>
</organism>
<evidence type="ECO:0000313" key="10">
    <source>
        <dbReference type="Proteomes" id="UP000237839"/>
    </source>
</evidence>
<dbReference type="Pfam" id="PF12704">
    <property type="entry name" value="MacB_PCD"/>
    <property type="match status" value="1"/>
</dbReference>
<proteinExistence type="predicted"/>
<evidence type="ECO:0000256" key="6">
    <source>
        <dbReference type="SAM" id="Phobius"/>
    </source>
</evidence>
<keyword evidence="2" id="KW-1003">Cell membrane</keyword>
<keyword evidence="5 6" id="KW-0472">Membrane</keyword>
<feature type="transmembrane region" description="Helical" evidence="6">
    <location>
        <begin position="403"/>
        <end position="423"/>
    </location>
</feature>
<reference evidence="9 10" key="1">
    <citation type="submission" date="2018-02" db="EMBL/GenBank/DDBJ databases">
        <title>Solimicrobium silvestre gen. nov., sp. nov., isolated from alpine forest soil.</title>
        <authorList>
            <person name="Margesin R."/>
            <person name="Albuquerque L."/>
            <person name="Zhang D.-C."/>
            <person name="Froufe H.J.C."/>
            <person name="Severino R."/>
            <person name="Roxo I."/>
            <person name="Egas C."/>
            <person name="Da Costa M.S."/>
        </authorList>
    </citation>
    <scope>NUCLEOTIDE SEQUENCE [LARGE SCALE GENOMIC DNA]</scope>
    <source>
        <strain evidence="9 10">S20-91</strain>
    </source>
</reference>
<dbReference type="InterPro" id="IPR025857">
    <property type="entry name" value="MacB_PCD"/>
</dbReference>
<name>A0A2S9H3T6_9BURK</name>
<evidence type="ECO:0000259" key="8">
    <source>
        <dbReference type="Pfam" id="PF12704"/>
    </source>
</evidence>
<feature type="domain" description="MacB-like periplasmic core" evidence="8">
    <location>
        <begin position="20"/>
        <end position="276"/>
    </location>
</feature>
<dbReference type="InterPro" id="IPR003838">
    <property type="entry name" value="ABC3_permease_C"/>
</dbReference>
<evidence type="ECO:0000256" key="5">
    <source>
        <dbReference type="ARBA" id="ARBA00023136"/>
    </source>
</evidence>
<comment type="caution">
    <text evidence="9">The sequence shown here is derived from an EMBL/GenBank/DDBJ whole genome shotgun (WGS) entry which is preliminary data.</text>
</comment>
<sequence>MYSYYLMLGWRSLRRNPILTGLMVLTLAVGIAASVSTLTILHVLSSNPIPHKSSNLLVPVMDNGPLDDYVPGEPNSPRKSSQMTYRDANNLLALGFGSNRTALYSVRMLVESPKRELGLIGVRGIATTSAYFPMFEVPFRYGSAWSAEDDKNAAKVVVLSQNTSEKFFGNDNPVGKQLRFQQQDFTIIGVLAPWSPLPHYTNLLSGKSAVVGEEEIYIPFNTAITNKFENNGNLSCSGPTGPGFQGVLDSECIWIQFWFETNSATQNSQLKDQLDAYTKDQKKLGRFPRQAPNGLFNVMQWMEYLKVVPNDSKLSTWLSFGFLALCLVNTVGLLLAKFSARAAEIGVRRALGASQADIFKQFLIETVVLGLVGGVLGLALSFLGLWGISHQTADLAVIAHMDLTMLAITFVLSVAASVLAGLLPTWRACRVTPAIQLKSQ</sequence>
<dbReference type="PANTHER" id="PTHR30572:SF18">
    <property type="entry name" value="ABC-TYPE MACROLIDE FAMILY EXPORT SYSTEM PERMEASE COMPONENT 2"/>
    <property type="match status" value="1"/>
</dbReference>
<dbReference type="EMBL" id="PUGF01000002">
    <property type="protein sequence ID" value="PRC94621.1"/>
    <property type="molecule type" value="Genomic_DNA"/>
</dbReference>
<evidence type="ECO:0000256" key="2">
    <source>
        <dbReference type="ARBA" id="ARBA00022475"/>
    </source>
</evidence>
<keyword evidence="3 6" id="KW-0812">Transmembrane</keyword>
<dbReference type="OrthoDB" id="8735006at2"/>
<dbReference type="PANTHER" id="PTHR30572">
    <property type="entry name" value="MEMBRANE COMPONENT OF TRANSPORTER-RELATED"/>
    <property type="match status" value="1"/>
</dbReference>
<feature type="transmembrane region" description="Helical" evidence="6">
    <location>
        <begin position="361"/>
        <end position="383"/>
    </location>
</feature>
<dbReference type="AlphaFoldDB" id="A0A2S9H3T6"/>
<dbReference type="RefSeq" id="WP_105530336.1">
    <property type="nucleotide sequence ID" value="NZ_PUGF01000002.1"/>
</dbReference>
<dbReference type="Pfam" id="PF02687">
    <property type="entry name" value="FtsX"/>
    <property type="match status" value="1"/>
</dbReference>
<evidence type="ECO:0000256" key="4">
    <source>
        <dbReference type="ARBA" id="ARBA00022989"/>
    </source>
</evidence>
<accession>A0A2S9H3T6</accession>
<protein>
    <submittedName>
        <fullName evidence="9">MacB-like periplasmic core domain</fullName>
    </submittedName>
</protein>